<dbReference type="Proteomes" id="UP000006772">
    <property type="component" value="Unassembled WGS sequence"/>
</dbReference>
<evidence type="ECO:0000313" key="7">
    <source>
        <dbReference type="EMBL" id="EOA02619.1"/>
    </source>
</evidence>
<dbReference type="GO" id="GO:0009254">
    <property type="term" value="P:peptidoglycan turnover"/>
    <property type="evidence" value="ECO:0007669"/>
    <property type="project" value="InterPro"/>
</dbReference>
<comment type="catalytic activity">
    <reaction evidence="1">
        <text>Exolytic cleavage of the (1-&gt;4)-beta-glycosidic linkage between N-acetylmuramic acid (MurNAc) and N-acetylglucosamine (GlcNAc) residues in peptidoglycan, from either the reducing or the non-reducing ends of the peptidoglycan chains, with concomitant formation of a 1,6-anhydrobond in the MurNAc residue.</text>
        <dbReference type="EC" id="4.2.2.n1"/>
    </reaction>
</comment>
<dbReference type="EC" id="4.2.2.n1" evidence="2"/>
<evidence type="ECO:0000256" key="1">
    <source>
        <dbReference type="ARBA" id="ARBA00001420"/>
    </source>
</evidence>
<dbReference type="PANTHER" id="PTHR30124:SF0">
    <property type="entry name" value="MEMBRANE-BOUND LYTIC MUREIN TRANSGLYCOSYLASE A"/>
    <property type="match status" value="1"/>
</dbReference>
<dbReference type="GO" id="GO:0019867">
    <property type="term" value="C:outer membrane"/>
    <property type="evidence" value="ECO:0007669"/>
    <property type="project" value="InterPro"/>
</dbReference>
<reference evidence="7 8" key="1">
    <citation type="journal article" date="2013" name="Front. Microbiol.">
        <title>The genome of the endophytic bacterium H. frisingense GSF30(T) identifies diverse strategies in the Herbaspirillum genus to interact with plants.</title>
        <authorList>
            <person name="Straub D."/>
            <person name="Rothballer M."/>
            <person name="Hartmann A."/>
            <person name="Ludewig U."/>
        </authorList>
    </citation>
    <scope>NUCLEOTIDE SEQUENCE [LARGE SCALE GENOMIC DNA]</scope>
    <source>
        <strain evidence="7 8">GSF30</strain>
    </source>
</reference>
<evidence type="ECO:0000256" key="2">
    <source>
        <dbReference type="ARBA" id="ARBA00012587"/>
    </source>
</evidence>
<evidence type="ECO:0000256" key="3">
    <source>
        <dbReference type="ARBA" id="ARBA00023239"/>
    </source>
</evidence>
<dbReference type="InterPro" id="IPR005300">
    <property type="entry name" value="MltA_B"/>
</dbReference>
<dbReference type="Gene3D" id="2.40.240.50">
    <property type="entry name" value="Barwin-like endoglucanases"/>
    <property type="match status" value="1"/>
</dbReference>
<sequence>MRATTFSQLPGWGNDDLREAWPALQSSCSVLIRKPEWRAACGAAQQVNAGDLGFLRQYFETYFTPYQLFNPDGTDTGLVTGYYEPLLRGSRRRAGPYQTPLYQAPDDLLTIDMASVYPELKNLRLRGKVVGRTVVPYPTRAELMQGNNLAGKEIVWVDDPVEAFFLQVQGSGRVYLPESRETIRLAYADQNGRPYKSIGRYLVDKGEMELSQASAQNIKAWVQANPARKEELLNANPSYVFFKEEKLPDPSKGPKGAQGIPLTPQRSIAIDPQHVPLGAPVFLATTLPNSDRPLQRLVVAQDTGGAIRGVVRADYFWGFGDEAEDRAGSMKQRGMMWVLLPKGMNPPGGN</sequence>
<dbReference type="Gene3D" id="2.40.40.10">
    <property type="entry name" value="RlpA-like domain"/>
    <property type="match status" value="1"/>
</dbReference>
<dbReference type="Pfam" id="PF03562">
    <property type="entry name" value="MltA"/>
    <property type="match status" value="1"/>
</dbReference>
<evidence type="ECO:0000256" key="5">
    <source>
        <dbReference type="ARBA" id="ARBA00030918"/>
    </source>
</evidence>
<dbReference type="SMART" id="SM00925">
    <property type="entry name" value="MltA"/>
    <property type="match status" value="1"/>
</dbReference>
<name>A0AAI9N224_9BURK</name>
<dbReference type="InterPro" id="IPR010611">
    <property type="entry name" value="3D_dom"/>
</dbReference>
<dbReference type="InterPro" id="IPR036908">
    <property type="entry name" value="RlpA-like_sf"/>
</dbReference>
<dbReference type="GO" id="GO:0008933">
    <property type="term" value="F:peptidoglycan lytic transglycosylase activity"/>
    <property type="evidence" value="ECO:0007669"/>
    <property type="project" value="TreeGrafter"/>
</dbReference>
<dbReference type="GO" id="GO:0071555">
    <property type="term" value="P:cell wall organization"/>
    <property type="evidence" value="ECO:0007669"/>
    <property type="project" value="UniProtKB-KW"/>
</dbReference>
<dbReference type="GO" id="GO:0009253">
    <property type="term" value="P:peptidoglycan catabolic process"/>
    <property type="evidence" value="ECO:0007669"/>
    <property type="project" value="TreeGrafter"/>
</dbReference>
<gene>
    <name evidence="7" type="ORF">HFRIS_021476</name>
</gene>
<dbReference type="Pfam" id="PF06725">
    <property type="entry name" value="3D"/>
    <property type="match status" value="1"/>
</dbReference>
<dbReference type="CDD" id="cd14668">
    <property type="entry name" value="mlta_B"/>
    <property type="match status" value="1"/>
</dbReference>
<dbReference type="EMBL" id="AEEC02000043">
    <property type="protein sequence ID" value="EOA02619.1"/>
    <property type="molecule type" value="Genomic_DNA"/>
</dbReference>
<dbReference type="GO" id="GO:0004553">
    <property type="term" value="F:hydrolase activity, hydrolyzing O-glycosyl compounds"/>
    <property type="evidence" value="ECO:0007669"/>
    <property type="project" value="InterPro"/>
</dbReference>
<proteinExistence type="predicted"/>
<dbReference type="CDD" id="cd14485">
    <property type="entry name" value="mltA_like_LT_A"/>
    <property type="match status" value="1"/>
</dbReference>
<dbReference type="AlphaFoldDB" id="A0AAI9N224"/>
<evidence type="ECO:0000259" key="6">
    <source>
        <dbReference type="SMART" id="SM00925"/>
    </source>
</evidence>
<dbReference type="SUPFAM" id="SSF50685">
    <property type="entry name" value="Barwin-like endoglucanases"/>
    <property type="match status" value="1"/>
</dbReference>
<dbReference type="InterPro" id="IPR026044">
    <property type="entry name" value="MltA"/>
</dbReference>
<feature type="domain" description="Lytic transglycosylase MltA" evidence="6">
    <location>
        <begin position="86"/>
        <end position="243"/>
    </location>
</feature>
<keyword evidence="3" id="KW-0456">Lyase</keyword>
<comment type="caution">
    <text evidence="7">The sequence shown here is derived from an EMBL/GenBank/DDBJ whole genome shotgun (WGS) entry which is preliminary data.</text>
</comment>
<accession>A0AAI9N224</accession>
<keyword evidence="4" id="KW-0961">Cell wall biogenesis/degradation</keyword>
<protein>
    <recommendedName>
        <fullName evidence="2">peptidoglycan lytic exotransglycosylase</fullName>
        <ecNumber evidence="2">4.2.2.n1</ecNumber>
    </recommendedName>
    <alternativeName>
        <fullName evidence="5">Murein hydrolase A</fullName>
    </alternativeName>
</protein>
<organism evidence="7 8">
    <name type="scientific">Herbaspirillum frisingense GSF30</name>
    <dbReference type="NCBI Taxonomy" id="864073"/>
    <lineage>
        <taxon>Bacteria</taxon>
        <taxon>Pseudomonadati</taxon>
        <taxon>Pseudomonadota</taxon>
        <taxon>Betaproteobacteria</taxon>
        <taxon>Burkholderiales</taxon>
        <taxon>Oxalobacteraceae</taxon>
        <taxon>Herbaspirillum</taxon>
    </lineage>
</organism>
<dbReference type="PANTHER" id="PTHR30124">
    <property type="entry name" value="MEMBRANE-BOUND LYTIC MUREIN TRANSGLYCOSYLASE A"/>
    <property type="match status" value="1"/>
</dbReference>
<dbReference type="PIRSF" id="PIRSF019422">
    <property type="entry name" value="MltA"/>
    <property type="match status" value="1"/>
</dbReference>
<evidence type="ECO:0000256" key="4">
    <source>
        <dbReference type="ARBA" id="ARBA00023316"/>
    </source>
</evidence>
<evidence type="ECO:0000313" key="8">
    <source>
        <dbReference type="Proteomes" id="UP000006772"/>
    </source>
</evidence>